<proteinExistence type="inferred from homology"/>
<evidence type="ECO:0000259" key="3">
    <source>
        <dbReference type="Pfam" id="PF02230"/>
    </source>
</evidence>
<dbReference type="NCBIfam" id="NF008525">
    <property type="entry name" value="PRK11460.1"/>
    <property type="match status" value="1"/>
</dbReference>
<evidence type="ECO:0000313" key="4">
    <source>
        <dbReference type="EMBL" id="OWY27686.1"/>
    </source>
</evidence>
<dbReference type="AlphaFoldDB" id="A0A246WMW8"/>
<dbReference type="SUPFAM" id="SSF53474">
    <property type="entry name" value="alpha/beta-Hydrolases"/>
    <property type="match status" value="1"/>
</dbReference>
<dbReference type="InterPro" id="IPR050565">
    <property type="entry name" value="LYPA1-2/EST-like"/>
</dbReference>
<comment type="caution">
    <text evidence="4">The sequence shown here is derived from an EMBL/GenBank/DDBJ whole genome shotgun (WGS) entry which is preliminary data.</text>
</comment>
<name>A0A246WMW8_9BURK</name>
<evidence type="ECO:0000256" key="1">
    <source>
        <dbReference type="ARBA" id="ARBA00006499"/>
    </source>
</evidence>
<evidence type="ECO:0000256" key="2">
    <source>
        <dbReference type="ARBA" id="ARBA00022801"/>
    </source>
</evidence>
<keyword evidence="2" id="KW-0378">Hydrolase</keyword>
<feature type="domain" description="Phospholipase/carboxylesterase/thioesterase" evidence="3">
    <location>
        <begin position="6"/>
        <end position="201"/>
    </location>
</feature>
<dbReference type="PANTHER" id="PTHR10655:SF17">
    <property type="entry name" value="LYSOPHOSPHOLIPASE-LIKE PROTEIN 1"/>
    <property type="match status" value="1"/>
</dbReference>
<accession>A0A246WMW8</accession>
<dbReference type="RefSeq" id="WP_088752167.1">
    <property type="nucleotide sequence ID" value="NZ_NJGU01000010.1"/>
</dbReference>
<evidence type="ECO:0000313" key="5">
    <source>
        <dbReference type="Proteomes" id="UP000197596"/>
    </source>
</evidence>
<dbReference type="GO" id="GO:0016787">
    <property type="term" value="F:hydrolase activity"/>
    <property type="evidence" value="ECO:0007669"/>
    <property type="project" value="UniProtKB-KW"/>
</dbReference>
<dbReference type="EMBL" id="NJGU01000010">
    <property type="protein sequence ID" value="OWY27686.1"/>
    <property type="molecule type" value="Genomic_DNA"/>
</dbReference>
<dbReference type="Proteomes" id="UP000197596">
    <property type="component" value="Unassembled WGS sequence"/>
</dbReference>
<organism evidence="4 5">
    <name type="scientific">Herbaspirillum robiniae</name>
    <dbReference type="NCBI Taxonomy" id="2014887"/>
    <lineage>
        <taxon>Bacteria</taxon>
        <taxon>Pseudomonadati</taxon>
        <taxon>Pseudomonadota</taxon>
        <taxon>Betaproteobacteria</taxon>
        <taxon>Burkholderiales</taxon>
        <taxon>Oxalobacteraceae</taxon>
        <taxon>Herbaspirillum</taxon>
    </lineage>
</organism>
<gene>
    <name evidence="4" type="ORF">CEJ42_19210</name>
</gene>
<dbReference type="Pfam" id="PF02230">
    <property type="entry name" value="Abhydrolase_2"/>
    <property type="match status" value="1"/>
</dbReference>
<comment type="similarity">
    <text evidence="1">Belongs to the AB hydrolase superfamily. AB hydrolase 2 family.</text>
</comment>
<dbReference type="InterPro" id="IPR003140">
    <property type="entry name" value="PLipase/COase/thioEstase"/>
</dbReference>
<protein>
    <submittedName>
        <fullName evidence="4">Esterase</fullName>
    </submittedName>
</protein>
<dbReference type="InterPro" id="IPR029058">
    <property type="entry name" value="AB_hydrolase_fold"/>
</dbReference>
<dbReference type="Gene3D" id="3.40.50.1820">
    <property type="entry name" value="alpha/beta hydrolase"/>
    <property type="match status" value="1"/>
</dbReference>
<dbReference type="PANTHER" id="PTHR10655">
    <property type="entry name" value="LYSOPHOSPHOLIPASE-RELATED"/>
    <property type="match status" value="1"/>
</dbReference>
<reference evidence="4 5" key="1">
    <citation type="submission" date="2017-06" db="EMBL/GenBank/DDBJ databases">
        <title>Herbaspirillum phytohormonus sp. nov., isolated from the root nodule of Robinia pseudoacacia in lead-zinc mine.</title>
        <authorList>
            <person name="Fan M."/>
            <person name="Lin Y."/>
        </authorList>
    </citation>
    <scope>NUCLEOTIDE SEQUENCE [LARGE SCALE GENOMIC DNA]</scope>
    <source>
        <strain evidence="4 5">HZ10</strain>
    </source>
</reference>
<sequence>MHPASLVIQQPSQTQRLVLLMHGVGSVPQSMLGVGAWFAQRDAQALVVSVASPYPSDVSPSGLQWFSVRGVTQDNRPQRVEAAMPLFLQTVRHWQAQAGVEARDTLIAGFSQGAIMALEAGKPADAPAATVVAIAGRYAAAPTARPGATVHLLHGDADGVMPVALAHAAFERLQALGAKATLDVAPGVGHQPDARMLALLAQRLPA</sequence>